<name>A0ABD3PUK6_9STRA</name>
<feature type="transmembrane region" description="Helical" evidence="15">
    <location>
        <begin position="534"/>
        <end position="552"/>
    </location>
</feature>
<gene>
    <name evidence="16" type="ORF">HJC23_010585</name>
</gene>
<keyword evidence="10" id="KW-0443">Lipid metabolism</keyword>
<feature type="compositionally biased region" description="Low complexity" evidence="14">
    <location>
        <begin position="128"/>
        <end position="144"/>
    </location>
</feature>
<keyword evidence="6" id="KW-0752">Steroid biosynthesis</keyword>
<comment type="subcellular location">
    <subcellularLocation>
        <location evidence="1">Membrane</location>
        <topology evidence="1">Multi-pass membrane protein</topology>
    </subcellularLocation>
</comment>
<dbReference type="AlphaFoldDB" id="A0ABD3PUK6"/>
<feature type="transmembrane region" description="Helical" evidence="15">
    <location>
        <begin position="178"/>
        <end position="201"/>
    </location>
</feature>
<keyword evidence="8" id="KW-0560">Oxidoreductase</keyword>
<evidence type="ECO:0000256" key="3">
    <source>
        <dbReference type="ARBA" id="ARBA00022516"/>
    </source>
</evidence>
<dbReference type="PANTHER" id="PTHR21257:SF31">
    <property type="entry name" value="DELTA(24(24(1)))-STEROL REDUCTASE ERG4"/>
    <property type="match status" value="1"/>
</dbReference>
<dbReference type="Gene3D" id="1.20.120.1630">
    <property type="match status" value="1"/>
</dbReference>
<feature type="transmembrane region" description="Helical" evidence="15">
    <location>
        <begin position="273"/>
        <end position="295"/>
    </location>
</feature>
<feature type="transmembrane region" description="Helical" evidence="15">
    <location>
        <begin position="405"/>
        <end position="424"/>
    </location>
</feature>
<keyword evidence="11 15" id="KW-0472">Membrane</keyword>
<comment type="similarity">
    <text evidence="2">Belongs to the ERG4/ERG24 family.</text>
</comment>
<dbReference type="Pfam" id="PF01222">
    <property type="entry name" value="ERG4_ERG24"/>
    <property type="match status" value="3"/>
</dbReference>
<proteinExistence type="inferred from homology"/>
<dbReference type="EMBL" id="JABMIG020000135">
    <property type="protein sequence ID" value="KAL3789900.1"/>
    <property type="molecule type" value="Genomic_DNA"/>
</dbReference>
<evidence type="ECO:0000256" key="1">
    <source>
        <dbReference type="ARBA" id="ARBA00004141"/>
    </source>
</evidence>
<keyword evidence="13" id="KW-0753">Steroid metabolism</keyword>
<evidence type="ECO:0000256" key="5">
    <source>
        <dbReference type="ARBA" id="ARBA00022857"/>
    </source>
</evidence>
<feature type="transmembrane region" description="Helical" evidence="15">
    <location>
        <begin position="301"/>
        <end position="322"/>
    </location>
</feature>
<evidence type="ECO:0000313" key="16">
    <source>
        <dbReference type="EMBL" id="KAL3789900.1"/>
    </source>
</evidence>
<evidence type="ECO:0000256" key="2">
    <source>
        <dbReference type="ARBA" id="ARBA00005402"/>
    </source>
</evidence>
<dbReference type="GO" id="GO:0016020">
    <property type="term" value="C:membrane"/>
    <property type="evidence" value="ECO:0007669"/>
    <property type="project" value="UniProtKB-SubCell"/>
</dbReference>
<evidence type="ECO:0000256" key="4">
    <source>
        <dbReference type="ARBA" id="ARBA00022692"/>
    </source>
</evidence>
<keyword evidence="4 15" id="KW-0812">Transmembrane</keyword>
<feature type="transmembrane region" description="Helical" evidence="15">
    <location>
        <begin position="480"/>
        <end position="498"/>
    </location>
</feature>
<evidence type="ECO:0000256" key="9">
    <source>
        <dbReference type="ARBA" id="ARBA00023011"/>
    </source>
</evidence>
<evidence type="ECO:0000256" key="13">
    <source>
        <dbReference type="ARBA" id="ARBA00023221"/>
    </source>
</evidence>
<dbReference type="InterPro" id="IPR001171">
    <property type="entry name" value="ERG24_DHCR-like"/>
</dbReference>
<evidence type="ECO:0000256" key="11">
    <source>
        <dbReference type="ARBA" id="ARBA00023136"/>
    </source>
</evidence>
<dbReference type="GO" id="GO:0016126">
    <property type="term" value="P:sterol biosynthetic process"/>
    <property type="evidence" value="ECO:0007669"/>
    <property type="project" value="UniProtKB-KW"/>
</dbReference>
<keyword evidence="12" id="KW-1207">Sterol metabolism</keyword>
<evidence type="ECO:0000256" key="6">
    <source>
        <dbReference type="ARBA" id="ARBA00022955"/>
    </source>
</evidence>
<feature type="region of interest" description="Disordered" evidence="14">
    <location>
        <begin position="111"/>
        <end position="154"/>
    </location>
</feature>
<keyword evidence="17" id="KW-1185">Reference proteome</keyword>
<evidence type="ECO:0000256" key="14">
    <source>
        <dbReference type="SAM" id="MobiDB-lite"/>
    </source>
</evidence>
<keyword evidence="9" id="KW-0756">Sterol biosynthesis</keyword>
<reference evidence="16 17" key="1">
    <citation type="journal article" date="2020" name="G3 (Bethesda)">
        <title>Improved Reference Genome for Cyclotella cryptica CCMP332, a Model for Cell Wall Morphogenesis, Salinity Adaptation, and Lipid Production in Diatoms (Bacillariophyta).</title>
        <authorList>
            <person name="Roberts W.R."/>
            <person name="Downey K.M."/>
            <person name="Ruck E.C."/>
            <person name="Traller J.C."/>
            <person name="Alverson A.J."/>
        </authorList>
    </citation>
    <scope>NUCLEOTIDE SEQUENCE [LARGE SCALE GENOMIC DNA]</scope>
    <source>
        <strain evidence="16 17">CCMP332</strain>
    </source>
</reference>
<evidence type="ECO:0000256" key="8">
    <source>
        <dbReference type="ARBA" id="ARBA00023002"/>
    </source>
</evidence>
<comment type="caution">
    <text evidence="16">The sequence shown here is derived from an EMBL/GenBank/DDBJ whole genome shotgun (WGS) entry which is preliminary data.</text>
</comment>
<organism evidence="16 17">
    <name type="scientific">Cyclotella cryptica</name>
    <dbReference type="NCBI Taxonomy" id="29204"/>
    <lineage>
        <taxon>Eukaryota</taxon>
        <taxon>Sar</taxon>
        <taxon>Stramenopiles</taxon>
        <taxon>Ochrophyta</taxon>
        <taxon>Bacillariophyta</taxon>
        <taxon>Coscinodiscophyceae</taxon>
        <taxon>Thalassiosirophycidae</taxon>
        <taxon>Stephanodiscales</taxon>
        <taxon>Stephanodiscaceae</taxon>
        <taxon>Cyclotella</taxon>
    </lineage>
</organism>
<evidence type="ECO:0000256" key="12">
    <source>
        <dbReference type="ARBA" id="ARBA00023166"/>
    </source>
</evidence>
<dbReference type="Proteomes" id="UP001516023">
    <property type="component" value="Unassembled WGS sequence"/>
</dbReference>
<keyword evidence="5" id="KW-0521">NADP</keyword>
<evidence type="ECO:0000313" key="17">
    <source>
        <dbReference type="Proteomes" id="UP001516023"/>
    </source>
</evidence>
<accession>A0ABD3PUK6</accession>
<keyword evidence="3" id="KW-0444">Lipid biosynthesis</keyword>
<evidence type="ECO:0000256" key="10">
    <source>
        <dbReference type="ARBA" id="ARBA00023098"/>
    </source>
</evidence>
<protein>
    <submittedName>
        <fullName evidence="16">Uncharacterized protein</fullName>
    </submittedName>
</protein>
<feature type="transmembrane region" description="Helical" evidence="15">
    <location>
        <begin position="444"/>
        <end position="468"/>
    </location>
</feature>
<sequence>MEEHIKNGNPKLHVHTHVPLYHTITYYTVHTIHSALYQTLRSMLDIIDVMQTTTSSFDVRKLYNRPILEINQLNTQQYLELYTHKQRVSTDSNTIKSAMLLQSERGSWRGGLRHRSHCSSPKIASPDSVTPVVRSISSTSSETESGSDDESFSVVTREGAKKEVACDSKVVYEFGGPVGVTALMFGFPILMSYMFICLALHQGRLPNPLELEFWQHGIPAITPTARATAIYLMFTLFQYITAATLPGIKVLGLPVPSLGGKQLEYLCNGVATWYFDLVLVAVLHNTGVFPITAVVDEIGPIMSVAMIWAIIVTIATYIVGCVSGRTHRMSGSVPYDIFMGAVLNPRIGNVDLKMWSEIRIPWKILFFISLSAAVKDHEINVARRYEAGLSPEIWSLFGGLIRMNAIQTSAPLLFMLLAHCLYVNACMKGEECIPTTWDIFYEKWGYMLIFWNLAGVPFSYCYSTLYLLNRSVANDPVEHTRFFMTVLFVILLAAYYHGNKLLTGGWWGVARKIHYTADLIMALSWGLVTGFDSYIPYFYVTFFTVVLIHRVGRDHIHCKEKYGADFDSTADKSPTSSFHSFSDQL</sequence>
<evidence type="ECO:0000256" key="15">
    <source>
        <dbReference type="SAM" id="Phobius"/>
    </source>
</evidence>
<dbReference type="GO" id="GO:0016491">
    <property type="term" value="F:oxidoreductase activity"/>
    <property type="evidence" value="ECO:0007669"/>
    <property type="project" value="UniProtKB-KW"/>
</dbReference>
<dbReference type="PANTHER" id="PTHR21257">
    <property type="entry name" value="DELTA(14)-STEROL REDUCTASE"/>
    <property type="match status" value="1"/>
</dbReference>
<keyword evidence="7 15" id="KW-1133">Transmembrane helix</keyword>
<evidence type="ECO:0000256" key="7">
    <source>
        <dbReference type="ARBA" id="ARBA00022989"/>
    </source>
</evidence>
<feature type="transmembrane region" description="Helical" evidence="15">
    <location>
        <begin position="229"/>
        <end position="252"/>
    </location>
</feature>